<keyword evidence="5" id="KW-0879">Wnt signaling pathway</keyword>
<feature type="region of interest" description="Disordered" evidence="7">
    <location>
        <begin position="1"/>
        <end position="22"/>
    </location>
</feature>
<evidence type="ECO:0000313" key="8">
    <source>
        <dbReference type="EMBL" id="KOC65096.1"/>
    </source>
</evidence>
<dbReference type="PANTHER" id="PTHR14482">
    <property type="entry name" value="CHROMOSOME 12 ORF 43 HOMOLOG"/>
    <property type="match status" value="1"/>
</dbReference>
<dbReference type="PANTHER" id="PTHR14482:SF0">
    <property type="entry name" value="PROTEIN CUSTOS"/>
    <property type="match status" value="1"/>
</dbReference>
<comment type="similarity">
    <text evidence="2">Belongs to the CUSTOS family.</text>
</comment>
<keyword evidence="4" id="KW-0217">Developmental protein</keyword>
<dbReference type="AlphaFoldDB" id="A0A0L7R2U2"/>
<sequence>MVDKSNEDSSSSEDEITKNALKEATDHQFLKNSYFLNSKSKVSDVSDKTDQQNNSIKNKDLTNPVSLRPNLEQTKQFTIFGVEPTFQHYVAKKLDVIIEKSIKFKNKETNNFINEKESEDSNYGIKLLKSSAEFLTAKEEVDEIPKPRKRKIEATMDDEANLLKCREVTVDPEVILSKEETKAWIERRKGKEFKYKRQKDGTLVEVT</sequence>
<evidence type="ECO:0000256" key="2">
    <source>
        <dbReference type="ARBA" id="ARBA00008632"/>
    </source>
</evidence>
<evidence type="ECO:0000256" key="4">
    <source>
        <dbReference type="ARBA" id="ARBA00022473"/>
    </source>
</evidence>
<dbReference type="OrthoDB" id="8196889at2759"/>
<accession>A0A0L7R2U2</accession>
<evidence type="ECO:0000313" key="9">
    <source>
        <dbReference type="Proteomes" id="UP000053825"/>
    </source>
</evidence>
<proteinExistence type="inferred from homology"/>
<dbReference type="EMBL" id="KQ414666">
    <property type="protein sequence ID" value="KOC65096.1"/>
    <property type="molecule type" value="Genomic_DNA"/>
</dbReference>
<dbReference type="InterPro" id="IPR026694">
    <property type="entry name" value="CUSTOS"/>
</dbReference>
<keyword evidence="9" id="KW-1185">Reference proteome</keyword>
<evidence type="ECO:0000256" key="7">
    <source>
        <dbReference type="SAM" id="MobiDB-lite"/>
    </source>
</evidence>
<dbReference type="GO" id="GO:0016055">
    <property type="term" value="P:Wnt signaling pathway"/>
    <property type="evidence" value="ECO:0007669"/>
    <property type="project" value="UniProtKB-KW"/>
</dbReference>
<reference evidence="8 9" key="1">
    <citation type="submission" date="2015-07" db="EMBL/GenBank/DDBJ databases">
        <title>The genome of Habropoda laboriosa.</title>
        <authorList>
            <person name="Pan H."/>
            <person name="Kapheim K."/>
        </authorList>
    </citation>
    <scope>NUCLEOTIDE SEQUENCE [LARGE SCALE GENOMIC DNA]</scope>
    <source>
        <strain evidence="8">0110345459</strain>
    </source>
</reference>
<feature type="compositionally biased region" description="Polar residues" evidence="7">
    <location>
        <begin position="51"/>
        <end position="68"/>
    </location>
</feature>
<evidence type="ECO:0000256" key="1">
    <source>
        <dbReference type="ARBA" id="ARBA00004259"/>
    </source>
</evidence>
<name>A0A0L7R2U2_9HYME</name>
<gene>
    <name evidence="8" type="ORF">WH47_04686</name>
</gene>
<dbReference type="GO" id="GO:0005635">
    <property type="term" value="C:nuclear envelope"/>
    <property type="evidence" value="ECO:0007669"/>
    <property type="project" value="UniProtKB-SubCell"/>
</dbReference>
<dbReference type="STRING" id="597456.A0A0L7R2U2"/>
<comment type="subcellular location">
    <subcellularLocation>
        <location evidence="1">Nucleus envelope</location>
    </subcellularLocation>
</comment>
<keyword evidence="6" id="KW-0539">Nucleus</keyword>
<evidence type="ECO:0000256" key="5">
    <source>
        <dbReference type="ARBA" id="ARBA00022687"/>
    </source>
</evidence>
<evidence type="ECO:0000256" key="3">
    <source>
        <dbReference type="ARBA" id="ARBA00013465"/>
    </source>
</evidence>
<evidence type="ECO:0000256" key="6">
    <source>
        <dbReference type="ARBA" id="ARBA00023242"/>
    </source>
</evidence>
<feature type="region of interest" description="Disordered" evidence="7">
    <location>
        <begin position="42"/>
        <end position="68"/>
    </location>
</feature>
<protein>
    <recommendedName>
        <fullName evidence="3">Protein CUSTOS</fullName>
    </recommendedName>
</protein>
<organism evidence="8 9">
    <name type="scientific">Habropoda laboriosa</name>
    <dbReference type="NCBI Taxonomy" id="597456"/>
    <lineage>
        <taxon>Eukaryota</taxon>
        <taxon>Metazoa</taxon>
        <taxon>Ecdysozoa</taxon>
        <taxon>Arthropoda</taxon>
        <taxon>Hexapoda</taxon>
        <taxon>Insecta</taxon>
        <taxon>Pterygota</taxon>
        <taxon>Neoptera</taxon>
        <taxon>Endopterygota</taxon>
        <taxon>Hymenoptera</taxon>
        <taxon>Apocrita</taxon>
        <taxon>Aculeata</taxon>
        <taxon>Apoidea</taxon>
        <taxon>Anthophila</taxon>
        <taxon>Apidae</taxon>
        <taxon>Habropoda</taxon>
    </lineage>
</organism>
<dbReference type="Proteomes" id="UP000053825">
    <property type="component" value="Unassembled WGS sequence"/>
</dbReference>